<dbReference type="EMBL" id="NRRY01000019">
    <property type="protein sequence ID" value="MBK1619308.1"/>
    <property type="molecule type" value="Genomic_DNA"/>
</dbReference>
<proteinExistence type="predicted"/>
<evidence type="ECO:0000313" key="2">
    <source>
        <dbReference type="Proteomes" id="UP001138768"/>
    </source>
</evidence>
<evidence type="ECO:0000313" key="1">
    <source>
        <dbReference type="EMBL" id="MBK1619308.1"/>
    </source>
</evidence>
<gene>
    <name evidence="1" type="ORF">CKO42_12845</name>
</gene>
<organism evidence="1 2">
    <name type="scientific">Lamprobacter modestohalophilus</name>
    <dbReference type="NCBI Taxonomy" id="1064514"/>
    <lineage>
        <taxon>Bacteria</taxon>
        <taxon>Pseudomonadati</taxon>
        <taxon>Pseudomonadota</taxon>
        <taxon>Gammaproteobacteria</taxon>
        <taxon>Chromatiales</taxon>
        <taxon>Chromatiaceae</taxon>
        <taxon>Lamprobacter</taxon>
    </lineage>
</organism>
<dbReference type="Proteomes" id="UP001138768">
    <property type="component" value="Unassembled WGS sequence"/>
</dbReference>
<reference evidence="1 2" key="1">
    <citation type="journal article" date="2020" name="Microorganisms">
        <title>Osmotic Adaptation and Compatible Solute Biosynthesis of Phototrophic Bacteria as Revealed from Genome Analyses.</title>
        <authorList>
            <person name="Imhoff J.F."/>
            <person name="Rahn T."/>
            <person name="Kunzel S."/>
            <person name="Keller A."/>
            <person name="Neulinger S.C."/>
        </authorList>
    </citation>
    <scope>NUCLEOTIDE SEQUENCE [LARGE SCALE GENOMIC DNA]</scope>
    <source>
        <strain evidence="1 2">DSM 25653</strain>
    </source>
</reference>
<comment type="caution">
    <text evidence="1">The sequence shown here is derived from an EMBL/GenBank/DDBJ whole genome shotgun (WGS) entry which is preliminary data.</text>
</comment>
<protein>
    <submittedName>
        <fullName evidence="1">Uncharacterized protein</fullName>
    </submittedName>
</protein>
<name>A0A9X0WAG4_9GAMM</name>
<dbReference type="AlphaFoldDB" id="A0A9X0WAG4"/>
<accession>A0A9X0WAG4</accession>
<keyword evidence="2" id="KW-1185">Reference proteome</keyword>
<sequence length="77" mass="8700">MRLDLDLKLVEADVADQSWVNTTRQWWISAMVEGLVALWTGKEPVKSRGEIGSGIKFAFSLCCRLLPERRGCYRKGG</sequence>